<protein>
    <submittedName>
        <fullName evidence="2">Tudor-knot domain-containing protein</fullName>
    </submittedName>
</protein>
<sequence length="154" mass="17829">MASETPPYPQSTLVLCKHTDNLYYEAKVIKVNKNKAGEWVYRLHYTGWNVRYDENIKHSDTPSRFMAYTPENIEMTKQQKDSAIALSKIAAKKKRRADEEEETPSIQSSNLSTTEQRPQFTKQPIPSGVMFMLQNVRNVPNLEEKTSVDDFLKK</sequence>
<dbReference type="Proteomes" id="UP000887579">
    <property type="component" value="Unplaced"/>
</dbReference>
<organism evidence="1 2">
    <name type="scientific">Panagrolaimus sp. ES5</name>
    <dbReference type="NCBI Taxonomy" id="591445"/>
    <lineage>
        <taxon>Eukaryota</taxon>
        <taxon>Metazoa</taxon>
        <taxon>Ecdysozoa</taxon>
        <taxon>Nematoda</taxon>
        <taxon>Chromadorea</taxon>
        <taxon>Rhabditida</taxon>
        <taxon>Tylenchina</taxon>
        <taxon>Panagrolaimomorpha</taxon>
        <taxon>Panagrolaimoidea</taxon>
        <taxon>Panagrolaimidae</taxon>
        <taxon>Panagrolaimus</taxon>
    </lineage>
</organism>
<dbReference type="WBParaSite" id="ES5_v2.g13368.t1">
    <property type="protein sequence ID" value="ES5_v2.g13368.t1"/>
    <property type="gene ID" value="ES5_v2.g13368"/>
</dbReference>
<accession>A0AC34F945</accession>
<name>A0AC34F945_9BILA</name>
<reference evidence="2" key="1">
    <citation type="submission" date="2022-11" db="UniProtKB">
        <authorList>
            <consortium name="WormBaseParasite"/>
        </authorList>
    </citation>
    <scope>IDENTIFICATION</scope>
</reference>
<evidence type="ECO:0000313" key="1">
    <source>
        <dbReference type="Proteomes" id="UP000887579"/>
    </source>
</evidence>
<proteinExistence type="predicted"/>
<evidence type="ECO:0000313" key="2">
    <source>
        <dbReference type="WBParaSite" id="ES5_v2.g13368.t1"/>
    </source>
</evidence>